<dbReference type="InterPro" id="IPR011009">
    <property type="entry name" value="Kinase-like_dom_sf"/>
</dbReference>
<dbReference type="GO" id="GO:0120147">
    <property type="term" value="F:formylglycine-generating oxidase activity"/>
    <property type="evidence" value="ECO:0007669"/>
    <property type="project" value="TreeGrafter"/>
</dbReference>
<dbReference type="PROSITE" id="PS00108">
    <property type="entry name" value="PROTEIN_KINASE_ST"/>
    <property type="match status" value="1"/>
</dbReference>
<dbReference type="AlphaFoldDB" id="A0A934RAX2"/>
<evidence type="ECO:0000256" key="1">
    <source>
        <dbReference type="ARBA" id="ARBA00022741"/>
    </source>
</evidence>
<keyword evidence="4" id="KW-1133">Transmembrane helix</keyword>
<dbReference type="InterPro" id="IPR051043">
    <property type="entry name" value="Sulfatase_Mod_Factor_Kinase"/>
</dbReference>
<dbReference type="CDD" id="cd14014">
    <property type="entry name" value="STKc_PknB_like"/>
    <property type="match status" value="1"/>
</dbReference>
<dbReference type="InterPro" id="IPR005532">
    <property type="entry name" value="SUMF_dom"/>
</dbReference>
<evidence type="ECO:0000256" key="2">
    <source>
        <dbReference type="ARBA" id="ARBA00022840"/>
    </source>
</evidence>
<evidence type="ECO:0000256" key="4">
    <source>
        <dbReference type="SAM" id="Phobius"/>
    </source>
</evidence>
<comment type="caution">
    <text evidence="6">The sequence shown here is derived from an EMBL/GenBank/DDBJ whole genome shotgun (WGS) entry which is preliminary data.</text>
</comment>
<dbReference type="PROSITE" id="PS50011">
    <property type="entry name" value="PROTEIN_KINASE_DOM"/>
    <property type="match status" value="1"/>
</dbReference>
<dbReference type="InterPro" id="IPR042095">
    <property type="entry name" value="SUMF_sf"/>
</dbReference>
<keyword evidence="7" id="KW-1185">Reference proteome</keyword>
<name>A0A934RAX2_9BACT</name>
<dbReference type="EMBL" id="JAENII010000005">
    <property type="protein sequence ID" value="MBK1827170.1"/>
    <property type="molecule type" value="Genomic_DNA"/>
</dbReference>
<keyword evidence="4" id="KW-0812">Transmembrane</keyword>
<keyword evidence="2 3" id="KW-0067">ATP-binding</keyword>
<dbReference type="Pfam" id="PF08308">
    <property type="entry name" value="PEGA"/>
    <property type="match status" value="1"/>
</dbReference>
<feature type="domain" description="Protein kinase" evidence="5">
    <location>
        <begin position="15"/>
        <end position="291"/>
    </location>
</feature>
<feature type="transmembrane region" description="Helical" evidence="4">
    <location>
        <begin position="285"/>
        <end position="304"/>
    </location>
</feature>
<dbReference type="GO" id="GO:0004672">
    <property type="term" value="F:protein kinase activity"/>
    <property type="evidence" value="ECO:0007669"/>
    <property type="project" value="InterPro"/>
</dbReference>
<dbReference type="Gene3D" id="3.30.200.20">
    <property type="entry name" value="Phosphorylase Kinase, domain 1"/>
    <property type="match status" value="1"/>
</dbReference>
<dbReference type="PANTHER" id="PTHR23150">
    <property type="entry name" value="SULFATASE MODIFYING FACTOR 1, 2"/>
    <property type="match status" value="1"/>
</dbReference>
<organism evidence="6 7">
    <name type="scientific">Haloferula rosea</name>
    <dbReference type="NCBI Taxonomy" id="490093"/>
    <lineage>
        <taxon>Bacteria</taxon>
        <taxon>Pseudomonadati</taxon>
        <taxon>Verrucomicrobiota</taxon>
        <taxon>Verrucomicrobiia</taxon>
        <taxon>Verrucomicrobiales</taxon>
        <taxon>Verrucomicrobiaceae</taxon>
        <taxon>Haloferula</taxon>
    </lineage>
</organism>
<feature type="binding site" evidence="3">
    <location>
        <position position="43"/>
    </location>
    <ligand>
        <name>ATP</name>
        <dbReference type="ChEBI" id="CHEBI:30616"/>
    </ligand>
</feature>
<dbReference type="RefSeq" id="WP_200278615.1">
    <property type="nucleotide sequence ID" value="NZ_JAENII010000005.1"/>
</dbReference>
<evidence type="ECO:0000313" key="7">
    <source>
        <dbReference type="Proteomes" id="UP000658278"/>
    </source>
</evidence>
<dbReference type="InterPro" id="IPR017441">
    <property type="entry name" value="Protein_kinase_ATP_BS"/>
</dbReference>
<keyword evidence="4" id="KW-0472">Membrane</keyword>
<accession>A0A934RAX2</accession>
<dbReference type="SUPFAM" id="SSF56112">
    <property type="entry name" value="Protein kinase-like (PK-like)"/>
    <property type="match status" value="1"/>
</dbReference>
<dbReference type="Pfam" id="PF00069">
    <property type="entry name" value="Pkinase"/>
    <property type="match status" value="1"/>
</dbReference>
<gene>
    <name evidence="6" type="ORF">JIN81_09065</name>
</gene>
<dbReference type="GO" id="GO:0005524">
    <property type="term" value="F:ATP binding"/>
    <property type="evidence" value="ECO:0007669"/>
    <property type="project" value="UniProtKB-UniRule"/>
</dbReference>
<dbReference type="PANTHER" id="PTHR23150:SF19">
    <property type="entry name" value="FORMYLGLYCINE-GENERATING ENZYME"/>
    <property type="match status" value="1"/>
</dbReference>
<dbReference type="SUPFAM" id="SSF56436">
    <property type="entry name" value="C-type lectin-like"/>
    <property type="match status" value="1"/>
</dbReference>
<evidence type="ECO:0000313" key="6">
    <source>
        <dbReference type="EMBL" id="MBK1827170.1"/>
    </source>
</evidence>
<dbReference type="PROSITE" id="PS00107">
    <property type="entry name" value="PROTEIN_KINASE_ATP"/>
    <property type="match status" value="1"/>
</dbReference>
<dbReference type="Gene3D" id="3.90.1580.10">
    <property type="entry name" value="paralog of FGE (formylglycine-generating enzyme)"/>
    <property type="match status" value="1"/>
</dbReference>
<dbReference type="Gene3D" id="1.10.510.10">
    <property type="entry name" value="Transferase(Phosphotransferase) domain 1"/>
    <property type="match status" value="1"/>
</dbReference>
<keyword evidence="1 3" id="KW-0547">Nucleotide-binding</keyword>
<reference evidence="6" key="1">
    <citation type="submission" date="2021-01" db="EMBL/GenBank/DDBJ databases">
        <title>Modified the classification status of verrucomicrobia.</title>
        <authorList>
            <person name="Feng X."/>
        </authorList>
    </citation>
    <scope>NUCLEOTIDE SEQUENCE</scope>
    <source>
        <strain evidence="6">KCTC 22201</strain>
    </source>
</reference>
<dbReference type="Pfam" id="PF03781">
    <property type="entry name" value="FGE-sulfatase"/>
    <property type="match status" value="1"/>
</dbReference>
<protein>
    <submittedName>
        <fullName evidence="6">SUMF1/EgtB/PvdO family nonheme iron enzyme</fullName>
    </submittedName>
</protein>
<dbReference type="InterPro" id="IPR008271">
    <property type="entry name" value="Ser/Thr_kinase_AS"/>
</dbReference>
<proteinExistence type="predicted"/>
<dbReference type="InterPro" id="IPR013229">
    <property type="entry name" value="PEGA"/>
</dbReference>
<dbReference type="InterPro" id="IPR000719">
    <property type="entry name" value="Prot_kinase_dom"/>
</dbReference>
<evidence type="ECO:0000256" key="3">
    <source>
        <dbReference type="PROSITE-ProRule" id="PRU10141"/>
    </source>
</evidence>
<dbReference type="Gene3D" id="2.60.40.1120">
    <property type="entry name" value="Carboxypeptidase-like, regulatory domain"/>
    <property type="match status" value="1"/>
</dbReference>
<dbReference type="InterPro" id="IPR016187">
    <property type="entry name" value="CTDL_fold"/>
</dbReference>
<sequence length="876" mass="97643">MPTTRARPDPTIPDHEVLRRIGGGAYGEVWLARGVTGALRAVKLLWREDFEDERSFEREFEGILKYEPISRDHPGLVNVLHVGRSPDEKSFYYYVMELGDDIISGCDINPIEYEARTLRNDITGAAGKRLDTGFCIEVGQRLAEALEHLHEQGLAHRDVKPANVIFVNGRAKLADIGLVAARGQRTFVGTEGFVPPEGPGSAQADVYSLGKVLYEMATGKDRLDFPELPDELPQGAERKEWLALNQIICDVCEPHVSRRTIKSAGELASALANLRAGKRRRRRRPLAPLFVALFLGSAMMWGAWEVAHRGPWAEALGLKEVVVPPAERIPAFLKVTSTPDGADVIDVVDSSGMGELIGRTPTRVLESYVGEDISFRILKDGYRPHEIRMLVPASAADEPLVISAALKIFSPPALSEPWVDHLGVEYRPLGNGHESVGFVTATSWEPFVAASPEMAKRSQVVEIDVAGEKNEVVVVPPGVAKAYCDWLVSTGIDQGYLTADHEALPKFEEKFQHPKLREQARKGGWRPFRVEVRRIPYGRLMVETLPPGAEIYVNGDSQGSADGTLLVDRVRPGRLEVTASLEGYKSETRKIDVGPRDTQFLQIQLEENKSVVLGRPWENSLGMRMVPAGKEWMASAWETRRSDYAMFAEARGLLMPPPPEWSVDGNEDRWNRHPITSVSREDAEQFCEWLTEKEISEDRLKRSLEYRLPTDLEWSALAGLVEEEDASPAKRDQLALDRPRLFMWGQDWPPQEVVGNLADLSSNFSLNRQLEDYHDGYPTTAPVGSFQPNELGIYDLCGNVQEWVEDDYSRNPLDDSGVLRGGGWSSFQESDLDVGARNPQPPTAVDPTYGFRVVLAEKRLDIVDEEDLNSDPDGDD</sequence>
<evidence type="ECO:0000259" key="5">
    <source>
        <dbReference type="PROSITE" id="PS50011"/>
    </source>
</evidence>
<dbReference type="Proteomes" id="UP000658278">
    <property type="component" value="Unassembled WGS sequence"/>
</dbReference>
<dbReference type="SMART" id="SM00220">
    <property type="entry name" value="S_TKc"/>
    <property type="match status" value="1"/>
</dbReference>